<dbReference type="PANTHER" id="PTHR45527">
    <property type="entry name" value="NONRIBOSOMAL PEPTIDE SYNTHETASE"/>
    <property type="match status" value="1"/>
</dbReference>
<dbReference type="CDD" id="cd19531">
    <property type="entry name" value="LCL_NRPS-like"/>
    <property type="match status" value="3"/>
</dbReference>
<dbReference type="CDD" id="cd12117">
    <property type="entry name" value="A_NRPS_Srf_like"/>
    <property type="match status" value="1"/>
</dbReference>
<keyword evidence="3" id="KW-0597">Phosphoprotein</keyword>
<dbReference type="NCBIfam" id="TIGR01733">
    <property type="entry name" value="AA-adenyl-dom"/>
    <property type="match status" value="3"/>
</dbReference>
<name>A0ABP5CJ95_9ACTN</name>
<dbReference type="Gene3D" id="3.30.559.30">
    <property type="entry name" value="Nonribosomal peptide synthetase, condensation domain"/>
    <property type="match status" value="3"/>
</dbReference>
<dbReference type="InterPro" id="IPR029058">
    <property type="entry name" value="AB_hydrolase_fold"/>
</dbReference>
<dbReference type="InterPro" id="IPR000873">
    <property type="entry name" value="AMP-dep_synth/lig_dom"/>
</dbReference>
<feature type="compositionally biased region" description="Gly residues" evidence="4">
    <location>
        <begin position="1463"/>
        <end position="1494"/>
    </location>
</feature>
<dbReference type="SMART" id="SM00823">
    <property type="entry name" value="PKS_PP"/>
    <property type="match status" value="3"/>
</dbReference>
<dbReference type="PROSITE" id="PS00455">
    <property type="entry name" value="AMP_BINDING"/>
    <property type="match status" value="2"/>
</dbReference>
<feature type="domain" description="Carrier" evidence="5">
    <location>
        <begin position="2059"/>
        <end position="2133"/>
    </location>
</feature>
<dbReference type="InterPro" id="IPR009081">
    <property type="entry name" value="PP-bd_ACP"/>
</dbReference>
<dbReference type="PANTHER" id="PTHR45527:SF1">
    <property type="entry name" value="FATTY ACID SYNTHASE"/>
    <property type="match status" value="1"/>
</dbReference>
<proteinExistence type="predicted"/>
<feature type="compositionally biased region" description="Acidic residues" evidence="4">
    <location>
        <begin position="1452"/>
        <end position="1462"/>
    </location>
</feature>
<dbReference type="Pfam" id="PF13193">
    <property type="entry name" value="AMP-binding_C"/>
    <property type="match status" value="3"/>
</dbReference>
<feature type="region of interest" description="Disordered" evidence="4">
    <location>
        <begin position="1441"/>
        <end position="1494"/>
    </location>
</feature>
<dbReference type="RefSeq" id="WP_344656878.1">
    <property type="nucleotide sequence ID" value="NZ_BAAAQM010000010.1"/>
</dbReference>
<evidence type="ECO:0000313" key="6">
    <source>
        <dbReference type="EMBL" id="GAA1964512.1"/>
    </source>
</evidence>
<evidence type="ECO:0000256" key="1">
    <source>
        <dbReference type="ARBA" id="ARBA00001957"/>
    </source>
</evidence>
<dbReference type="Gene3D" id="3.40.50.980">
    <property type="match status" value="2"/>
</dbReference>
<evidence type="ECO:0000256" key="4">
    <source>
        <dbReference type="SAM" id="MobiDB-lite"/>
    </source>
</evidence>
<dbReference type="Gene3D" id="1.10.1200.10">
    <property type="entry name" value="ACP-like"/>
    <property type="match status" value="2"/>
</dbReference>
<keyword evidence="7" id="KW-1185">Reference proteome</keyword>
<dbReference type="PROSITE" id="PS50075">
    <property type="entry name" value="CARRIER"/>
    <property type="match status" value="3"/>
</dbReference>
<feature type="region of interest" description="Disordered" evidence="4">
    <location>
        <begin position="3189"/>
        <end position="3220"/>
    </location>
</feature>
<sequence>MTDLSAPRRQLAERLHADAERGVTTFPATAAQRRIWLLHHLAPRSSRYTMPAALRLRGDLDLAALQRALSTIATRHEALRTTFPAIDGIPVQQVHAEARIRLEVRERNGVEPSDALRAAVAEPFDLDTGPLTRAILWPIEAHEHLLLIAVHHIAADAWSLPILLADLAAAYRAEHDGTALSLAPLPIQGGDYAVWEAGADARAQADAAAEYWRHALADPPEPLDLPADQPRPAQETGPAATHRTVIPPHTTRRLRALAGDARTTLFTVLHAGLAAVLHRFTGARDLVIGVPVSGRTRLETAALVGCFVNTLPLRTVCDPATSFAALLDQVRDRSREALTHQAAPLERIIAESGVARVPGRAPLFDVGLTTQTRLDLSELFAGLHAEPVPIDAADAKFDLGCLIEEDGDTLRIEWEYRADLLDAATARSLADSLTTLLTDAATDPRRLISDLSLVSDPAERYDSTPTRSTDTIIDLFRAAVTANPEAPAIVDGDRTLSYRDLDRVTNQIARALRERGVVLETPVGVCLPRSADFAVACLAVVKAGGHYVPLDSGYPRQRLELMLADAGIAHAITTAPGPEFLAPTDPLFIDQRDTWAEQPDDPLDPAPHPDTLAAQLFTSGSTGRPKAVALTHRGVVDLVRPGDYSGLGPDRSLLWLSSVSFDAATWEIWGTLLHGARGVVHPELAFTAPAIGAAIREHGVTAAVMATALFHAIVDEDPAALRGLRTVLIGGEALSVPHVRRALAAAPGLTVVNGYGPAEATTCVTAHPVSGDSPDLSRLPSIPIGRPVNGSHVVLRDADGRPVPPGAVGEVWISGPGLARGYTGRAALTAERFVPGPDGSRWYRTGDLARRLGDGTLLFRGRDDTQVKIRGHRVEPQEVEAALTRHPAVSAATVIAHRLSATDNRLAAYVVAADTVDIAELRAWVTSVLPDYFVPASLTAVETIPLTRNGKVDPARLPMPQWAEHADAVRRSRRRTETEDALAQIWAELLGVDPAAIGPDDDFFDLGGHSLLASRLVSRLAARLGVAVDLVDVFTRTTLAALAEAVAAAEAGPTAGGIEPGPRPAPLSYAQERLWFLSRLEPDSPAYHLPLSVRINGALDAERLAAAWHTVVTRHDALRSIIEERDEELFQVLVEPGALRCVDAADDPALADRLVSEAARRPFDLMHEAPVRALLVRVGEREHVFSAVVHHIAADGWSAAILAEEIGAAYAGRAEATTDPVVQYGDFAHWQRTRMTGETLDALTAFWRSELDGAPLALELPTDRPRPPRQRFDGASVPFGVPAALAAHIRTLAASEGCTEFMVLSTAFGAMLSAYSGQHDLLFATPVAGRPHPDVERTVGSFANTVVLRADLSGTPTARELLARTRRACLAAFTHQELPFEKLVEALAPERDLARNPVVQTMLALNNTVPPRLDLPGLRVRPLSAALPVARFDLALWLTDGADPSEGRSDGHDDDEGGDGDVGDGAGGDGSRGGEGGHGGLGGVGEGRAGGDGRGGSGGISGFCEFDTALFDEQTVRRMLGQLVALLEAMTADPDVVLETVLAQADTRRLSAWGDGPAPLAGEPVLTAVARWAAAEPARPAIAAEDGSVWTYGQVWWAAGQVAARLGSRPGATVGICAARTPAAVAALLGCWLAGAAYVPLDPSAPEARLRRMAEIAGLTTVLSDRESVGRVTFASVILIDDLADPSRAAGGEPAAAATSVAPIADPAYVLFTSGSTGEPKGVAVPHAALTTFLAAMTGHEPGLSARSSLVAVTPFTFDIAALELFGPLVSGACVTLADTATAHDGVALARLMEAADCDVLQGTPATWRLLLDAGWRPGAGFRALCGGEALPPALASELLKHGAEVWNLYGPTETTVWSTVARVDDPDHIGIGRPIPGTAIRLARATGAPVPVGAVGELWISGAGLALGYAARPAATAERFVPAADGARWYRTGDLARYDHTGRLIHLGRADTQLKIRGHRVEPGEAESALTTHPGVSAAAVVAREGRLVGYYVPDATAARQPDAPVLKRHLSSLLPAYLIPDLLLPLPELPLTPHGKLDRNALAALPIRRAAAAADLGPRDGLEAVVVQIWSDILGHAVTGDDDFFAAGGHSLDAAHAATRMSAALGLEIPVLAVFENPRPTAVADWVRTRTAGPADPIPVLPGDGPFALSSAQERLWFLAEYAPESPAYNVPIAARLAGPLDVAGLRRALNTLVARHPALRTVFEGADGRATQRQLPPAEAALAVIDLSGVPDAAGQAAGLADAAATRPFRLAEGEPPFRATLIRTAEHDHVLVLLLHHIVADGWSVSVLARDLAAAYSGAELTEPELRHSDYAAWQRGRSARAAGQLTRRREELAGAPHTLELPADRPRPPERRHRGRTLPLDVDDALTERIRALARDAGATEFMVLLAAFAAALTRFSGQEDLLIGTPAANRTAPGAADVVGLFAETLVLRADTSGDPTVRDLLARSRRACLDAYAAPDVAFETLVEAMAPQRDPARSPLFQVMIALNNAAGALPDLPGLEVEPVAVPNRTAKFDVVLNLVDTPHGITGGLEFDTDVYAAPLMALFAEHFVRILEAFTADPDQPLSAISTLSPAEEQTWLRDFNRVPGDYDPLVCLHTLVEAQAAATPDAVAVSMATEPGVPRPRLTFAELESRANRLARHLVRHGVRPDDVVGVALPRSLEMVVAQYAILKAGAGFLPLDPAQPAARLADILGDADARLVVTDSDGDSVLPQEPGRIHIDGPEWQSEDATPPEVAVTPGHLAYVVYTSGSTGKPKGVQIEHRAICNNLLWMQQDWPLDASDRMLHKTTTTFDVAVKEVFWPLMAGAELVLAKPGSQRDPDYLVELIEDAGITITHFVPSMLELALEALDAGGATFPRSLRYVMCGAETLPVATQEAFFAHGSADLLHMYGPTETAIAVTGWTCKRAQSRGRVPLGVPMPLVELYVLDRHGRPVPPGVWGELHVGGASLGRGYLGRAGETAAAFVPDEFSGRRGARLYRTGDVVRHGPDGLLEFRGRADNQIKIRGFRVELGEIEAALAAEPDVRQAAAVLRGRGADARLIGYAVPAPGGDLDAEDLRRRLRGRLPDYMVPADIMVLTAMPLGDNAKVDRAALPEPAPRRRTGPAVAPRDEYEAAVAEVWAEILGTGAVGVDDDFFVLGGNSLQAARIAARLRERFACELRLRDVFVEPTVAGIARLLRDAGQTTAIKRQERRARPAPAAQSAQSAHSPQFGRRLS</sequence>
<dbReference type="SUPFAM" id="SSF47336">
    <property type="entry name" value="ACP-like"/>
    <property type="match status" value="3"/>
</dbReference>
<organism evidence="6 7">
    <name type="scientific">Catenulispora subtropica</name>
    <dbReference type="NCBI Taxonomy" id="450798"/>
    <lineage>
        <taxon>Bacteria</taxon>
        <taxon>Bacillati</taxon>
        <taxon>Actinomycetota</taxon>
        <taxon>Actinomycetes</taxon>
        <taxon>Catenulisporales</taxon>
        <taxon>Catenulisporaceae</taxon>
        <taxon>Catenulispora</taxon>
    </lineage>
</organism>
<feature type="compositionally biased region" description="Low complexity" evidence="4">
    <location>
        <begin position="3200"/>
        <end position="3214"/>
    </location>
</feature>
<dbReference type="InterPro" id="IPR025110">
    <property type="entry name" value="AMP-bd_C"/>
</dbReference>
<dbReference type="InterPro" id="IPR020806">
    <property type="entry name" value="PKS_PP-bd"/>
</dbReference>
<dbReference type="Gene3D" id="2.30.38.10">
    <property type="entry name" value="Luciferase, Domain 3"/>
    <property type="match status" value="1"/>
</dbReference>
<evidence type="ECO:0000259" key="5">
    <source>
        <dbReference type="PROSITE" id="PS50075"/>
    </source>
</evidence>
<dbReference type="InterPro" id="IPR001242">
    <property type="entry name" value="Condensation_dom"/>
</dbReference>
<protein>
    <recommendedName>
        <fullName evidence="5">Carrier domain-containing protein</fullName>
    </recommendedName>
</protein>
<dbReference type="InterPro" id="IPR045851">
    <property type="entry name" value="AMP-bd_C_sf"/>
</dbReference>
<dbReference type="Pfam" id="PF00668">
    <property type="entry name" value="Condensation"/>
    <property type="match status" value="3"/>
</dbReference>
<accession>A0ABP5CJ95</accession>
<dbReference type="EMBL" id="BAAAQM010000010">
    <property type="protein sequence ID" value="GAA1964512.1"/>
    <property type="molecule type" value="Genomic_DNA"/>
</dbReference>
<dbReference type="SUPFAM" id="SSF52777">
    <property type="entry name" value="CoA-dependent acyltransferases"/>
    <property type="match status" value="7"/>
</dbReference>
<reference evidence="7" key="1">
    <citation type="journal article" date="2019" name="Int. J. Syst. Evol. Microbiol.">
        <title>The Global Catalogue of Microorganisms (GCM) 10K type strain sequencing project: providing services to taxonomists for standard genome sequencing and annotation.</title>
        <authorList>
            <consortium name="The Broad Institute Genomics Platform"/>
            <consortium name="The Broad Institute Genome Sequencing Center for Infectious Disease"/>
            <person name="Wu L."/>
            <person name="Ma J."/>
        </authorList>
    </citation>
    <scope>NUCLEOTIDE SEQUENCE [LARGE SCALE GENOMIC DNA]</scope>
    <source>
        <strain evidence="7">JCM 16013</strain>
    </source>
</reference>
<dbReference type="NCBIfam" id="NF003417">
    <property type="entry name" value="PRK04813.1"/>
    <property type="match status" value="3"/>
</dbReference>
<dbReference type="Pfam" id="PF00550">
    <property type="entry name" value="PP-binding"/>
    <property type="match status" value="3"/>
</dbReference>
<evidence type="ECO:0000313" key="7">
    <source>
        <dbReference type="Proteomes" id="UP001499854"/>
    </source>
</evidence>
<gene>
    <name evidence="6" type="ORF">GCM10009838_22250</name>
</gene>
<comment type="caution">
    <text evidence="6">The sequence shown here is derived from an EMBL/GenBank/DDBJ whole genome shotgun (WGS) entry which is preliminary data.</text>
</comment>
<dbReference type="Gene3D" id="3.30.559.10">
    <property type="entry name" value="Chloramphenicol acetyltransferase-like domain"/>
    <property type="match status" value="3"/>
</dbReference>
<dbReference type="InterPro" id="IPR023213">
    <property type="entry name" value="CAT-like_dom_sf"/>
</dbReference>
<dbReference type="PROSITE" id="PS00012">
    <property type="entry name" value="PHOSPHOPANTETHEINE"/>
    <property type="match status" value="1"/>
</dbReference>
<dbReference type="Gene3D" id="3.40.50.12780">
    <property type="entry name" value="N-terminal domain of ligase-like"/>
    <property type="match status" value="2"/>
</dbReference>
<dbReference type="Gene3D" id="3.30.300.30">
    <property type="match status" value="3"/>
</dbReference>
<dbReference type="Gene3D" id="3.40.50.1820">
    <property type="entry name" value="alpha/beta hydrolase"/>
    <property type="match status" value="1"/>
</dbReference>
<feature type="region of interest" description="Disordered" evidence="4">
    <location>
        <begin position="2335"/>
        <end position="2361"/>
    </location>
</feature>
<feature type="domain" description="Carrier" evidence="5">
    <location>
        <begin position="3111"/>
        <end position="3186"/>
    </location>
</feature>
<dbReference type="SUPFAM" id="SSF56801">
    <property type="entry name" value="Acetyl-CoA synthetase-like"/>
    <property type="match status" value="3"/>
</dbReference>
<dbReference type="InterPro" id="IPR042099">
    <property type="entry name" value="ANL_N_sf"/>
</dbReference>
<dbReference type="Pfam" id="PF00501">
    <property type="entry name" value="AMP-binding"/>
    <property type="match status" value="3"/>
</dbReference>
<keyword evidence="2" id="KW-0596">Phosphopantetheine</keyword>
<evidence type="ECO:0000256" key="3">
    <source>
        <dbReference type="ARBA" id="ARBA00022553"/>
    </source>
</evidence>
<dbReference type="InterPro" id="IPR006162">
    <property type="entry name" value="Ppantetheine_attach_site"/>
</dbReference>
<feature type="region of interest" description="Disordered" evidence="4">
    <location>
        <begin position="220"/>
        <end position="243"/>
    </location>
</feature>
<dbReference type="InterPro" id="IPR020845">
    <property type="entry name" value="AMP-binding_CS"/>
</dbReference>
<evidence type="ECO:0000256" key="2">
    <source>
        <dbReference type="ARBA" id="ARBA00022450"/>
    </source>
</evidence>
<comment type="cofactor">
    <cofactor evidence="1">
        <name>pantetheine 4'-phosphate</name>
        <dbReference type="ChEBI" id="CHEBI:47942"/>
    </cofactor>
</comment>
<dbReference type="InterPro" id="IPR036736">
    <property type="entry name" value="ACP-like_sf"/>
</dbReference>
<dbReference type="Proteomes" id="UP001499854">
    <property type="component" value="Unassembled WGS sequence"/>
</dbReference>
<feature type="domain" description="Carrier" evidence="5">
    <location>
        <begin position="973"/>
        <end position="1050"/>
    </location>
</feature>
<dbReference type="InterPro" id="IPR010071">
    <property type="entry name" value="AA_adenyl_dom"/>
</dbReference>